<accession>A0A5M3N6Q2</accession>
<dbReference type="EMBL" id="JH711573">
    <property type="protein sequence ID" value="EIW86996.1"/>
    <property type="molecule type" value="Genomic_DNA"/>
</dbReference>
<comment type="catalytic activity">
    <reaction evidence="10 11 12">
        <text>L-cysteinyl-[protein] + hexadecanoyl-CoA = S-hexadecanoyl-L-cysteinyl-[protein] + CoA</text>
        <dbReference type="Rhea" id="RHEA:36683"/>
        <dbReference type="Rhea" id="RHEA-COMP:10131"/>
        <dbReference type="Rhea" id="RHEA-COMP:11032"/>
        <dbReference type="ChEBI" id="CHEBI:29950"/>
        <dbReference type="ChEBI" id="CHEBI:57287"/>
        <dbReference type="ChEBI" id="CHEBI:57379"/>
        <dbReference type="ChEBI" id="CHEBI:74151"/>
        <dbReference type="EC" id="2.3.1.225"/>
    </reaction>
</comment>
<feature type="domain" description="Palmitoyltransferase DHHC" evidence="14">
    <location>
        <begin position="92"/>
        <end position="218"/>
    </location>
</feature>
<dbReference type="PANTHER" id="PTHR12246">
    <property type="entry name" value="PALMITOYLTRANSFERASE ZDHHC16"/>
    <property type="match status" value="1"/>
</dbReference>
<dbReference type="GO" id="GO:0019706">
    <property type="term" value="F:protein-cysteine S-palmitoyltransferase activity"/>
    <property type="evidence" value="ECO:0007669"/>
    <property type="project" value="UniProtKB-UniRule"/>
</dbReference>
<feature type="compositionally biased region" description="Polar residues" evidence="13">
    <location>
        <begin position="314"/>
        <end position="327"/>
    </location>
</feature>
<dbReference type="OrthoDB" id="331948at2759"/>
<comment type="function">
    <text evidence="11">Mediates the reversible addition of palmitate to target proteins, thereby regulating their membrane association and biological function.</text>
</comment>
<dbReference type="KEGG" id="cput:CONPUDRAFT_134323"/>
<name>A0A5M3N6Q2_CONPW</name>
<evidence type="ECO:0000256" key="6">
    <source>
        <dbReference type="ARBA" id="ARBA00023136"/>
    </source>
</evidence>
<dbReference type="InterPro" id="IPR001594">
    <property type="entry name" value="Palmitoyltrfase_DHHC"/>
</dbReference>
<evidence type="ECO:0000256" key="9">
    <source>
        <dbReference type="ARBA" id="ARBA00023315"/>
    </source>
</evidence>
<feature type="compositionally biased region" description="Acidic residues" evidence="13">
    <location>
        <begin position="418"/>
        <end position="433"/>
    </location>
</feature>
<evidence type="ECO:0000256" key="12">
    <source>
        <dbReference type="RuleBase" id="RU079119"/>
    </source>
</evidence>
<dbReference type="Proteomes" id="UP000053558">
    <property type="component" value="Unassembled WGS sequence"/>
</dbReference>
<evidence type="ECO:0000256" key="4">
    <source>
        <dbReference type="ARBA" id="ARBA00022824"/>
    </source>
</evidence>
<dbReference type="InterPro" id="IPR033682">
    <property type="entry name" value="PFA4"/>
</dbReference>
<comment type="caution">
    <text evidence="15">The sequence shown here is derived from an EMBL/GenBank/DDBJ whole genome shotgun (WGS) entry which is preliminary data.</text>
</comment>
<feature type="region of interest" description="Disordered" evidence="13">
    <location>
        <begin position="314"/>
        <end position="367"/>
    </location>
</feature>
<evidence type="ECO:0000256" key="2">
    <source>
        <dbReference type="ARBA" id="ARBA00022679"/>
    </source>
</evidence>
<keyword evidence="2 11" id="KW-0808">Transferase</keyword>
<evidence type="ECO:0000256" key="3">
    <source>
        <dbReference type="ARBA" id="ARBA00022692"/>
    </source>
</evidence>
<evidence type="ECO:0000256" key="11">
    <source>
        <dbReference type="HAMAP-Rule" id="MF_03199"/>
    </source>
</evidence>
<keyword evidence="8 11" id="KW-0449">Lipoprotein</keyword>
<keyword evidence="4 11" id="KW-0256">Endoplasmic reticulum</keyword>
<proteinExistence type="inferred from homology"/>
<evidence type="ECO:0000313" key="16">
    <source>
        <dbReference type="Proteomes" id="UP000053558"/>
    </source>
</evidence>
<dbReference type="GeneID" id="19200597"/>
<keyword evidence="16" id="KW-1185">Reference proteome</keyword>
<comment type="domain">
    <text evidence="11 12">The DHHC domain is required for palmitoyltransferase activity.</text>
</comment>
<comment type="caution">
    <text evidence="11">Lacks conserved residue(s) required for the propagation of feature annotation.</text>
</comment>
<evidence type="ECO:0000256" key="5">
    <source>
        <dbReference type="ARBA" id="ARBA00022989"/>
    </source>
</evidence>
<keyword evidence="6 11" id="KW-0472">Membrane</keyword>
<feature type="transmembrane region" description="Helical" evidence="11 12">
    <location>
        <begin position="139"/>
        <end position="158"/>
    </location>
</feature>
<comment type="similarity">
    <text evidence="11">Belongs to the DHHC palmitoyltransferase family. PFA4 subfamily.</text>
</comment>
<feature type="transmembrane region" description="Helical" evidence="11 12">
    <location>
        <begin position="33"/>
        <end position="57"/>
    </location>
</feature>
<feature type="transmembrane region" description="Helical" evidence="11 12">
    <location>
        <begin position="178"/>
        <end position="201"/>
    </location>
</feature>
<dbReference type="InterPro" id="IPR039859">
    <property type="entry name" value="PFA4/ZDH16/20/ERF2-like"/>
</dbReference>
<dbReference type="AlphaFoldDB" id="A0A5M3N6Q2"/>
<dbReference type="Pfam" id="PF01529">
    <property type="entry name" value="DHHC"/>
    <property type="match status" value="1"/>
</dbReference>
<reference evidence="16" key="1">
    <citation type="journal article" date="2012" name="Science">
        <title>The Paleozoic origin of enzymatic lignin decomposition reconstructed from 31 fungal genomes.</title>
        <authorList>
            <person name="Floudas D."/>
            <person name="Binder M."/>
            <person name="Riley R."/>
            <person name="Barry K."/>
            <person name="Blanchette R.A."/>
            <person name="Henrissat B."/>
            <person name="Martinez A.T."/>
            <person name="Otillar R."/>
            <person name="Spatafora J.W."/>
            <person name="Yadav J.S."/>
            <person name="Aerts A."/>
            <person name="Benoit I."/>
            <person name="Boyd A."/>
            <person name="Carlson A."/>
            <person name="Copeland A."/>
            <person name="Coutinho P.M."/>
            <person name="de Vries R.P."/>
            <person name="Ferreira P."/>
            <person name="Findley K."/>
            <person name="Foster B."/>
            <person name="Gaskell J."/>
            <person name="Glotzer D."/>
            <person name="Gorecki P."/>
            <person name="Heitman J."/>
            <person name="Hesse C."/>
            <person name="Hori C."/>
            <person name="Igarashi K."/>
            <person name="Jurgens J.A."/>
            <person name="Kallen N."/>
            <person name="Kersten P."/>
            <person name="Kohler A."/>
            <person name="Kuees U."/>
            <person name="Kumar T.K.A."/>
            <person name="Kuo A."/>
            <person name="LaButti K."/>
            <person name="Larrondo L.F."/>
            <person name="Lindquist E."/>
            <person name="Ling A."/>
            <person name="Lombard V."/>
            <person name="Lucas S."/>
            <person name="Lundell T."/>
            <person name="Martin R."/>
            <person name="McLaughlin D.J."/>
            <person name="Morgenstern I."/>
            <person name="Morin E."/>
            <person name="Murat C."/>
            <person name="Nagy L.G."/>
            <person name="Nolan M."/>
            <person name="Ohm R.A."/>
            <person name="Patyshakuliyeva A."/>
            <person name="Rokas A."/>
            <person name="Ruiz-Duenas F.J."/>
            <person name="Sabat G."/>
            <person name="Salamov A."/>
            <person name="Samejima M."/>
            <person name="Schmutz J."/>
            <person name="Slot J.C."/>
            <person name="St John F."/>
            <person name="Stenlid J."/>
            <person name="Sun H."/>
            <person name="Sun S."/>
            <person name="Syed K."/>
            <person name="Tsang A."/>
            <person name="Wiebenga A."/>
            <person name="Young D."/>
            <person name="Pisabarro A."/>
            <person name="Eastwood D.C."/>
            <person name="Martin F."/>
            <person name="Cullen D."/>
            <person name="Grigoriev I.V."/>
            <person name="Hibbett D.S."/>
        </authorList>
    </citation>
    <scope>NUCLEOTIDE SEQUENCE [LARGE SCALE GENOMIC DNA]</scope>
    <source>
        <strain evidence="16">RWD-64-598 SS2</strain>
    </source>
</reference>
<comment type="subcellular location">
    <subcellularLocation>
        <location evidence="11">Endoplasmic reticulum membrane</location>
        <topology evidence="11">Multi-pass membrane protein</topology>
    </subcellularLocation>
    <subcellularLocation>
        <location evidence="1">Membrane</location>
        <topology evidence="1">Multi-pass membrane protein</topology>
    </subcellularLocation>
</comment>
<keyword evidence="9 11" id="KW-0012">Acyltransferase</keyword>
<dbReference type="GO" id="GO:0005789">
    <property type="term" value="C:endoplasmic reticulum membrane"/>
    <property type="evidence" value="ECO:0007669"/>
    <property type="project" value="UniProtKB-SubCell"/>
</dbReference>
<dbReference type="OMA" id="YLRYIPQ"/>
<evidence type="ECO:0000256" key="7">
    <source>
        <dbReference type="ARBA" id="ARBA00023139"/>
    </source>
</evidence>
<gene>
    <name evidence="11" type="primary">PFA4</name>
    <name evidence="15" type="ORF">CONPUDRAFT_134323</name>
</gene>
<evidence type="ECO:0000313" key="15">
    <source>
        <dbReference type="EMBL" id="EIW86996.1"/>
    </source>
</evidence>
<protein>
    <recommendedName>
        <fullName evidence="11">Palmitoyltransferase PFA4</fullName>
        <ecNumber evidence="11">2.3.1.225</ecNumber>
    </recommendedName>
    <alternativeName>
        <fullName evidence="11">Protein S-acyltransferase</fullName>
        <shortName evidence="11">PAT</shortName>
    </alternativeName>
    <alternativeName>
        <fullName evidence="11">Protein fatty acyltransferase 4</fullName>
    </alternativeName>
</protein>
<keyword evidence="5 11" id="KW-1133">Transmembrane helix</keyword>
<evidence type="ECO:0000259" key="14">
    <source>
        <dbReference type="Pfam" id="PF01529"/>
    </source>
</evidence>
<sequence>MHVLLARLIIAFVLLLILFPVYSIQIFVIWPWYGSVLSVELLSLLLPFNFLSLMLLWNYSSCITTDPGGVPDSWEPDIKSGDGYEVKRLTGAPRHCRTCKKYKPPRSHHCRQCNRCVLRMDHHCPWVNNCIGHRNYGHFIRFLFFVDITTSYHMAMLTRRVYATMQSTYWDDPSGLELVFIILNYVFVIPVFLAVGAFSIYHIHGLMYNTTTIEGWEKDKAAMLVRRGKIEEVKFPYHLGVRRNIESVLGANPLLWCCPTIPPGTGLKYQLSVAPDSPTAPVWPPRDPALVDASEFRLPDSPWTYANGGYNPSLAPSNARLRSNGAQRRQAGASALPPYHPDYREDDDGQGTYADGPEIYSDDSGDEVVAESTNAIRVRRGSEGYEVRPMVDREEMLRQLMEEQGELDRYQRYVPEPPSEEEDEEEDEGEEGYEASSVVDNDNIPLAVGH</sequence>
<feature type="region of interest" description="Disordered" evidence="13">
    <location>
        <begin position="399"/>
        <end position="450"/>
    </location>
</feature>
<feature type="compositionally biased region" description="Basic and acidic residues" evidence="13">
    <location>
        <begin position="399"/>
        <end position="411"/>
    </location>
</feature>
<dbReference type="EC" id="2.3.1.225" evidence="11"/>
<organism evidence="15 16">
    <name type="scientific">Coniophora puteana (strain RWD-64-598)</name>
    <name type="common">Brown rot fungus</name>
    <dbReference type="NCBI Taxonomy" id="741705"/>
    <lineage>
        <taxon>Eukaryota</taxon>
        <taxon>Fungi</taxon>
        <taxon>Dikarya</taxon>
        <taxon>Basidiomycota</taxon>
        <taxon>Agaricomycotina</taxon>
        <taxon>Agaricomycetes</taxon>
        <taxon>Agaricomycetidae</taxon>
        <taxon>Boletales</taxon>
        <taxon>Coniophorineae</taxon>
        <taxon>Coniophoraceae</taxon>
        <taxon>Coniophora</taxon>
    </lineage>
</organism>
<evidence type="ECO:0000256" key="13">
    <source>
        <dbReference type="SAM" id="MobiDB-lite"/>
    </source>
</evidence>
<feature type="active site" description="S-palmitoyl cysteine intermediate" evidence="11">
    <location>
        <position position="124"/>
    </location>
</feature>
<dbReference type="HAMAP" id="MF_03199">
    <property type="entry name" value="DHHC_PAT_PFA4"/>
    <property type="match status" value="1"/>
</dbReference>
<evidence type="ECO:0000256" key="10">
    <source>
        <dbReference type="ARBA" id="ARBA00048048"/>
    </source>
</evidence>
<dbReference type="RefSeq" id="XP_007763628.1">
    <property type="nucleotide sequence ID" value="XM_007765438.1"/>
</dbReference>
<dbReference type="PROSITE" id="PS50216">
    <property type="entry name" value="DHHC"/>
    <property type="match status" value="1"/>
</dbReference>
<evidence type="ECO:0000256" key="1">
    <source>
        <dbReference type="ARBA" id="ARBA00004141"/>
    </source>
</evidence>
<evidence type="ECO:0000256" key="8">
    <source>
        <dbReference type="ARBA" id="ARBA00023288"/>
    </source>
</evidence>
<keyword evidence="7 11" id="KW-0564">Palmitate</keyword>
<keyword evidence="3 11" id="KW-0812">Transmembrane</keyword>